<dbReference type="InterPro" id="IPR003583">
    <property type="entry name" value="Hlx-hairpin-Hlx_DNA-bd_motif"/>
</dbReference>
<comment type="function">
    <text evidence="6">The RuvA-RuvB-RuvC complex processes Holliday junction (HJ) DNA during genetic recombination and DNA repair, while the RuvA-RuvB complex plays an important role in the rescue of blocked DNA replication forks via replication fork reversal (RFR). RuvA specifically binds to HJ cruciform DNA, conferring on it an open structure. The RuvB hexamer acts as an ATP-dependent pump, pulling dsDNA into and through the RuvAB complex. HJ branch migration allows RuvC to scan DNA until it finds its consensus sequence, where it cleaves and resolves the cruciform DNA.</text>
</comment>
<dbReference type="SUPFAM" id="SSF47781">
    <property type="entry name" value="RuvA domain 2-like"/>
    <property type="match status" value="1"/>
</dbReference>
<reference evidence="8 9" key="1">
    <citation type="journal article" date="2015" name="Nature">
        <title>rRNA introns, odd ribosomes, and small enigmatic genomes across a large radiation of phyla.</title>
        <authorList>
            <person name="Brown C.T."/>
            <person name="Hug L.A."/>
            <person name="Thomas B.C."/>
            <person name="Sharon I."/>
            <person name="Castelle C.J."/>
            <person name="Singh A."/>
            <person name="Wilkins M.J."/>
            <person name="Williams K.H."/>
            <person name="Banfield J.F."/>
        </authorList>
    </citation>
    <scope>NUCLEOTIDE SEQUENCE [LARGE SCALE GENOMIC DNA]</scope>
</reference>
<evidence type="ECO:0000259" key="7">
    <source>
        <dbReference type="SMART" id="SM00278"/>
    </source>
</evidence>
<sequence length="199" mass="22276">MISYLQGKILHIKSEDRYQEVDVLLGNGIGYRVVTSKLLRFVVGQEAIFHTLMVVREDSQTLYGFKTLEERDLFEMLISVSGIGPKSGISILSVFTPSQLYMVLLSEDFKTLSKVPGLGQKSAQKIVIELKNKIDDMGIIAGEVTSGQKDEVMHDLNNALRSLGFSGEPLKEYLRSAQKLMEGKEYSIEEVLKLVLKSE</sequence>
<dbReference type="GO" id="GO:0005737">
    <property type="term" value="C:cytoplasm"/>
    <property type="evidence" value="ECO:0007669"/>
    <property type="project" value="UniProtKB-SubCell"/>
</dbReference>
<feature type="domain" description="Helix-hairpin-helix DNA-binding motif class 1" evidence="7">
    <location>
        <begin position="75"/>
        <end position="94"/>
    </location>
</feature>
<keyword evidence="8" id="KW-0378">Hydrolase</keyword>
<keyword evidence="8" id="KW-0347">Helicase</keyword>
<dbReference type="Proteomes" id="UP000034799">
    <property type="component" value="Unassembled WGS sequence"/>
</dbReference>
<dbReference type="Gene3D" id="2.40.50.140">
    <property type="entry name" value="Nucleic acid-binding proteins"/>
    <property type="match status" value="1"/>
</dbReference>
<dbReference type="GO" id="GO:0048476">
    <property type="term" value="C:Holliday junction resolvase complex"/>
    <property type="evidence" value="ECO:0007669"/>
    <property type="project" value="UniProtKB-UniRule"/>
</dbReference>
<evidence type="ECO:0000256" key="4">
    <source>
        <dbReference type="ARBA" id="ARBA00023172"/>
    </source>
</evidence>
<dbReference type="SUPFAM" id="SSF50249">
    <property type="entry name" value="Nucleic acid-binding proteins"/>
    <property type="match status" value="1"/>
</dbReference>
<dbReference type="STRING" id="1619100.UT34_C0001G0339"/>
<dbReference type="GO" id="GO:0009378">
    <property type="term" value="F:four-way junction helicase activity"/>
    <property type="evidence" value="ECO:0007669"/>
    <property type="project" value="InterPro"/>
</dbReference>
<name>A0A0G0MQI9_9BACT</name>
<proteinExistence type="inferred from homology"/>
<dbReference type="AlphaFoldDB" id="A0A0G0MQI9"/>
<dbReference type="Gene3D" id="1.10.150.20">
    <property type="entry name" value="5' to 3' exonuclease, C-terminal subdomain"/>
    <property type="match status" value="1"/>
</dbReference>
<dbReference type="GO" id="GO:0006310">
    <property type="term" value="P:DNA recombination"/>
    <property type="evidence" value="ECO:0007669"/>
    <property type="project" value="UniProtKB-UniRule"/>
</dbReference>
<dbReference type="Pfam" id="PF14520">
    <property type="entry name" value="HHH_5"/>
    <property type="match status" value="1"/>
</dbReference>
<accession>A0A0G0MQI9</accession>
<dbReference type="InterPro" id="IPR010994">
    <property type="entry name" value="RuvA_2-like"/>
</dbReference>
<evidence type="ECO:0000256" key="2">
    <source>
        <dbReference type="ARBA" id="ARBA00022763"/>
    </source>
</evidence>
<dbReference type="InterPro" id="IPR013849">
    <property type="entry name" value="DNA_helicase_Holl-junc_RuvA_I"/>
</dbReference>
<feature type="domain" description="Helix-hairpin-helix DNA-binding motif class 1" evidence="7">
    <location>
        <begin position="110"/>
        <end position="129"/>
    </location>
</feature>
<evidence type="ECO:0000256" key="1">
    <source>
        <dbReference type="ARBA" id="ARBA00022490"/>
    </source>
</evidence>
<gene>
    <name evidence="6" type="primary">ruvA</name>
    <name evidence="8" type="ORF">UT34_C0001G0339</name>
</gene>
<keyword evidence="8" id="KW-0067">ATP-binding</keyword>
<evidence type="ECO:0000256" key="3">
    <source>
        <dbReference type="ARBA" id="ARBA00023125"/>
    </source>
</evidence>
<dbReference type="InterPro" id="IPR012340">
    <property type="entry name" value="NA-bd_OB-fold"/>
</dbReference>
<dbReference type="NCBIfam" id="TIGR00084">
    <property type="entry name" value="ruvA"/>
    <property type="match status" value="1"/>
</dbReference>
<feature type="region of interest" description="Domain II" evidence="6">
    <location>
        <begin position="67"/>
        <end position="144"/>
    </location>
</feature>
<comment type="caution">
    <text evidence="8">The sequence shown here is derived from an EMBL/GenBank/DDBJ whole genome shotgun (WGS) entry which is preliminary data.</text>
</comment>
<dbReference type="Pfam" id="PF01330">
    <property type="entry name" value="RuvA_N"/>
    <property type="match status" value="1"/>
</dbReference>
<evidence type="ECO:0000256" key="6">
    <source>
        <dbReference type="HAMAP-Rule" id="MF_00031"/>
    </source>
</evidence>
<comment type="caution">
    <text evidence="6">Lacks conserved residue(s) required for the propagation of feature annotation.</text>
</comment>
<comment type="subcellular location">
    <subcellularLocation>
        <location evidence="6">Cytoplasm</location>
    </subcellularLocation>
</comment>
<keyword evidence="5 6" id="KW-0234">DNA repair</keyword>
<dbReference type="EMBL" id="LBWK01000001">
    <property type="protein sequence ID" value="KKR06299.1"/>
    <property type="molecule type" value="Genomic_DNA"/>
</dbReference>
<keyword evidence="1 6" id="KW-0963">Cytoplasm</keyword>
<comment type="subunit">
    <text evidence="6">Homotetramer. Forms an RuvA(8)-RuvB(12)-Holliday junction (HJ) complex. HJ DNA is sandwiched between 2 RuvA tetramers; dsDNA enters through RuvA and exits via RuvB. An RuvB hexamer assembles on each DNA strand where it exits the tetramer. Each RuvB hexamer is contacted by two RuvA subunits (via domain III) on 2 adjacent RuvB subunits; this complex drives branch migration. In the full resolvosome a probable DNA-RuvA(4)-RuvB(12)-RuvC(2) complex forms which resolves the HJ.</text>
</comment>
<dbReference type="PATRIC" id="fig|1619100.3.peg.344"/>
<dbReference type="GO" id="GO:0006281">
    <property type="term" value="P:DNA repair"/>
    <property type="evidence" value="ECO:0007669"/>
    <property type="project" value="UniProtKB-UniRule"/>
</dbReference>
<dbReference type="GO" id="GO:0005524">
    <property type="term" value="F:ATP binding"/>
    <property type="evidence" value="ECO:0007669"/>
    <property type="project" value="InterPro"/>
</dbReference>
<dbReference type="InterPro" id="IPR000085">
    <property type="entry name" value="RuvA"/>
</dbReference>
<keyword evidence="4 6" id="KW-0233">DNA recombination</keyword>
<evidence type="ECO:0000313" key="9">
    <source>
        <dbReference type="Proteomes" id="UP000034799"/>
    </source>
</evidence>
<comment type="domain">
    <text evidence="6">Has three domains with a flexible linker between the domains II and III and assumes an 'L' shape. Domain III is highly mobile and contacts RuvB.</text>
</comment>
<keyword evidence="8" id="KW-0547">Nucleotide-binding</keyword>
<dbReference type="GO" id="GO:0000400">
    <property type="term" value="F:four-way junction DNA binding"/>
    <property type="evidence" value="ECO:0007669"/>
    <property type="project" value="UniProtKB-UniRule"/>
</dbReference>
<organism evidence="8 9">
    <name type="scientific">candidate division WS6 bacterium GW2011_GWF2_39_15</name>
    <dbReference type="NCBI Taxonomy" id="1619100"/>
    <lineage>
        <taxon>Bacteria</taxon>
        <taxon>Candidatus Dojkabacteria</taxon>
    </lineage>
</organism>
<feature type="region of interest" description="Domain III" evidence="6">
    <location>
        <begin position="153"/>
        <end position="199"/>
    </location>
</feature>
<keyword evidence="3 6" id="KW-0238">DNA-binding</keyword>
<comment type="similarity">
    <text evidence="6">Belongs to the RuvA family.</text>
</comment>
<keyword evidence="2 6" id="KW-0227">DNA damage</keyword>
<protein>
    <recommendedName>
        <fullName evidence="6">Holliday junction branch migration complex subunit RuvA</fullName>
    </recommendedName>
</protein>
<dbReference type="SMART" id="SM00278">
    <property type="entry name" value="HhH1"/>
    <property type="match status" value="2"/>
</dbReference>
<evidence type="ECO:0000313" key="8">
    <source>
        <dbReference type="EMBL" id="KKR06299.1"/>
    </source>
</evidence>
<evidence type="ECO:0000256" key="5">
    <source>
        <dbReference type="ARBA" id="ARBA00023204"/>
    </source>
</evidence>
<dbReference type="HAMAP" id="MF_00031">
    <property type="entry name" value="DNA_HJ_migration_RuvA"/>
    <property type="match status" value="1"/>
</dbReference>